<dbReference type="Gene3D" id="1.10.10.10">
    <property type="entry name" value="Winged helix-like DNA-binding domain superfamily/Winged helix DNA-binding domain"/>
    <property type="match status" value="1"/>
</dbReference>
<organism evidence="11 12">
    <name type="scientific">Streptomyces monashensis</name>
    <dbReference type="NCBI Taxonomy" id="1678012"/>
    <lineage>
        <taxon>Bacteria</taxon>
        <taxon>Bacillati</taxon>
        <taxon>Actinomycetota</taxon>
        <taxon>Actinomycetes</taxon>
        <taxon>Kitasatosporales</taxon>
        <taxon>Streptomycetaceae</taxon>
        <taxon>Streptomyces</taxon>
    </lineage>
</organism>
<dbReference type="CDD" id="cd06445">
    <property type="entry name" value="ATase"/>
    <property type="match status" value="1"/>
</dbReference>
<dbReference type="InterPro" id="IPR036631">
    <property type="entry name" value="MGMT_N_sf"/>
</dbReference>
<evidence type="ECO:0000256" key="8">
    <source>
        <dbReference type="ARBA" id="ARBA00049348"/>
    </source>
</evidence>
<evidence type="ECO:0000256" key="6">
    <source>
        <dbReference type="ARBA" id="ARBA00022763"/>
    </source>
</evidence>
<dbReference type="NCBIfam" id="TIGR00589">
    <property type="entry name" value="ogt"/>
    <property type="match status" value="1"/>
</dbReference>
<keyword evidence="7" id="KW-0234">DNA repair</keyword>
<evidence type="ECO:0000256" key="1">
    <source>
        <dbReference type="ARBA" id="ARBA00001286"/>
    </source>
</evidence>
<evidence type="ECO:0000259" key="10">
    <source>
        <dbReference type="Pfam" id="PF02870"/>
    </source>
</evidence>
<comment type="similarity">
    <text evidence="2">Belongs to the MGMT family.</text>
</comment>
<evidence type="ECO:0000256" key="7">
    <source>
        <dbReference type="ARBA" id="ARBA00023204"/>
    </source>
</evidence>
<evidence type="ECO:0000256" key="3">
    <source>
        <dbReference type="ARBA" id="ARBA00011918"/>
    </source>
</evidence>
<dbReference type="GO" id="GO:0006281">
    <property type="term" value="P:DNA repair"/>
    <property type="evidence" value="ECO:0007669"/>
    <property type="project" value="UniProtKB-KW"/>
</dbReference>
<dbReference type="Proteomes" id="UP000179642">
    <property type="component" value="Unassembled WGS sequence"/>
</dbReference>
<gene>
    <name evidence="11" type="ORF">BIV23_31540</name>
</gene>
<dbReference type="InterPro" id="IPR001497">
    <property type="entry name" value="MethylDNA_cys_MeTrfase_AS"/>
</dbReference>
<sequence>MPLAEPPCADDPVTVSHPTPVGMLTLAATGEALVYCGFRTPDVAEPRVPDRLTVPWDATPAQRAVLDEARAQLDAYLGGRLRTFTLPLDLRRATAFVRETVVGLEEFVPYGRTSTYGELAKRLGRPKAARAVGRALGANPLCVVLPCHRIVGASGQLTGYAGGSAAKKYLLDLEAAG</sequence>
<keyword evidence="4 11" id="KW-0489">Methyltransferase</keyword>
<reference evidence="11 12" key="1">
    <citation type="submission" date="2016-10" db="EMBL/GenBank/DDBJ databases">
        <title>Genome sequence of Streptomyces sp. MUSC 1.</title>
        <authorList>
            <person name="Lee L.-H."/>
            <person name="Ser H.-L."/>
            <person name="Law J.W.-F."/>
        </authorList>
    </citation>
    <scope>NUCLEOTIDE SEQUENCE [LARGE SCALE GENOMIC DNA]</scope>
    <source>
        <strain evidence="11 12">MUSC 1</strain>
    </source>
</reference>
<dbReference type="Pfam" id="PF02870">
    <property type="entry name" value="Methyltransf_1N"/>
    <property type="match status" value="1"/>
</dbReference>
<evidence type="ECO:0000256" key="5">
    <source>
        <dbReference type="ARBA" id="ARBA00022679"/>
    </source>
</evidence>
<dbReference type="SUPFAM" id="SSF53155">
    <property type="entry name" value="Methylated DNA-protein cysteine methyltransferase domain"/>
    <property type="match status" value="1"/>
</dbReference>
<evidence type="ECO:0000256" key="2">
    <source>
        <dbReference type="ARBA" id="ARBA00008711"/>
    </source>
</evidence>
<dbReference type="SUPFAM" id="SSF46767">
    <property type="entry name" value="Methylated DNA-protein cysteine methyltransferase, C-terminal domain"/>
    <property type="match status" value="1"/>
</dbReference>
<dbReference type="EMBL" id="MLYO01000059">
    <property type="protein sequence ID" value="OIJ97030.1"/>
    <property type="molecule type" value="Genomic_DNA"/>
</dbReference>
<dbReference type="FunFam" id="1.10.10.10:FF:000214">
    <property type="entry name" value="Methylated-DNA--protein-cysteine methyltransferase"/>
    <property type="match status" value="1"/>
</dbReference>
<dbReference type="GO" id="GO:0032259">
    <property type="term" value="P:methylation"/>
    <property type="evidence" value="ECO:0007669"/>
    <property type="project" value="UniProtKB-KW"/>
</dbReference>
<comment type="catalytic activity">
    <reaction evidence="8">
        <text>a 6-O-methyl-2'-deoxyguanosine in DNA + L-cysteinyl-[protein] = S-methyl-L-cysteinyl-[protein] + a 2'-deoxyguanosine in DNA</text>
        <dbReference type="Rhea" id="RHEA:24000"/>
        <dbReference type="Rhea" id="RHEA-COMP:10131"/>
        <dbReference type="Rhea" id="RHEA-COMP:10132"/>
        <dbReference type="Rhea" id="RHEA-COMP:11367"/>
        <dbReference type="Rhea" id="RHEA-COMP:11368"/>
        <dbReference type="ChEBI" id="CHEBI:29950"/>
        <dbReference type="ChEBI" id="CHEBI:82612"/>
        <dbReference type="ChEBI" id="CHEBI:85445"/>
        <dbReference type="ChEBI" id="CHEBI:85448"/>
        <dbReference type="EC" id="2.1.1.63"/>
    </reaction>
</comment>
<dbReference type="InterPro" id="IPR036388">
    <property type="entry name" value="WH-like_DNA-bd_sf"/>
</dbReference>
<dbReference type="EC" id="2.1.1.63" evidence="3"/>
<dbReference type="AlphaFoldDB" id="A0A1S2PU75"/>
<dbReference type="GO" id="GO:0003908">
    <property type="term" value="F:methylated-DNA-[protein]-cysteine S-methyltransferase activity"/>
    <property type="evidence" value="ECO:0007669"/>
    <property type="project" value="UniProtKB-EC"/>
</dbReference>
<evidence type="ECO:0000313" key="12">
    <source>
        <dbReference type="Proteomes" id="UP000179642"/>
    </source>
</evidence>
<dbReference type="InterPro" id="IPR014048">
    <property type="entry name" value="MethylDNA_cys_MeTrfase_DNA-bd"/>
</dbReference>
<proteinExistence type="inferred from homology"/>
<accession>A0A1S2PU75</accession>
<dbReference type="InterPro" id="IPR008332">
    <property type="entry name" value="MethylG_MeTrfase_N"/>
</dbReference>
<name>A0A1S2PU75_9ACTN</name>
<keyword evidence="5 11" id="KW-0808">Transferase</keyword>
<protein>
    <recommendedName>
        <fullName evidence="3">methylated-DNA--[protein]-cysteine S-methyltransferase</fullName>
        <ecNumber evidence="3">2.1.1.63</ecNumber>
    </recommendedName>
</protein>
<dbReference type="Gene3D" id="3.30.160.70">
    <property type="entry name" value="Methylated DNA-protein cysteine methyltransferase domain"/>
    <property type="match status" value="1"/>
</dbReference>
<dbReference type="Pfam" id="PF01035">
    <property type="entry name" value="DNA_binding_1"/>
    <property type="match status" value="1"/>
</dbReference>
<dbReference type="PANTHER" id="PTHR10815">
    <property type="entry name" value="METHYLATED-DNA--PROTEIN-CYSTEINE METHYLTRANSFERASE"/>
    <property type="match status" value="1"/>
</dbReference>
<comment type="catalytic activity">
    <reaction evidence="1">
        <text>a 4-O-methyl-thymidine in DNA + L-cysteinyl-[protein] = a thymidine in DNA + S-methyl-L-cysteinyl-[protein]</text>
        <dbReference type="Rhea" id="RHEA:53428"/>
        <dbReference type="Rhea" id="RHEA-COMP:10131"/>
        <dbReference type="Rhea" id="RHEA-COMP:10132"/>
        <dbReference type="Rhea" id="RHEA-COMP:13555"/>
        <dbReference type="Rhea" id="RHEA-COMP:13556"/>
        <dbReference type="ChEBI" id="CHEBI:29950"/>
        <dbReference type="ChEBI" id="CHEBI:82612"/>
        <dbReference type="ChEBI" id="CHEBI:137386"/>
        <dbReference type="ChEBI" id="CHEBI:137387"/>
        <dbReference type="EC" id="2.1.1.63"/>
    </reaction>
</comment>
<evidence type="ECO:0000313" key="11">
    <source>
        <dbReference type="EMBL" id="OIJ97030.1"/>
    </source>
</evidence>
<evidence type="ECO:0000256" key="4">
    <source>
        <dbReference type="ARBA" id="ARBA00022603"/>
    </source>
</evidence>
<feature type="domain" description="Methylguanine DNA methyltransferase ribonuclease-like" evidence="10">
    <location>
        <begin position="19"/>
        <end position="90"/>
    </location>
</feature>
<feature type="domain" description="Methylated-DNA-[protein]-cysteine S-methyltransferase DNA binding" evidence="9">
    <location>
        <begin position="104"/>
        <end position="175"/>
    </location>
</feature>
<comment type="caution">
    <text evidence="11">The sequence shown here is derived from an EMBL/GenBank/DDBJ whole genome shotgun (WGS) entry which is preliminary data.</text>
</comment>
<dbReference type="PROSITE" id="PS00374">
    <property type="entry name" value="MGMT"/>
    <property type="match status" value="1"/>
</dbReference>
<keyword evidence="12" id="KW-1185">Reference proteome</keyword>
<dbReference type="PANTHER" id="PTHR10815:SF13">
    <property type="entry name" value="METHYLATED-DNA--PROTEIN-CYSTEINE METHYLTRANSFERASE"/>
    <property type="match status" value="1"/>
</dbReference>
<dbReference type="OrthoDB" id="9802228at2"/>
<keyword evidence="6" id="KW-0227">DNA damage</keyword>
<dbReference type="InterPro" id="IPR036217">
    <property type="entry name" value="MethylDNA_cys_MeTrfase_DNAb"/>
</dbReference>
<evidence type="ECO:0000259" key="9">
    <source>
        <dbReference type="Pfam" id="PF01035"/>
    </source>
</evidence>